<evidence type="ECO:0000313" key="2">
    <source>
        <dbReference type="EMBL" id="GIM65898.1"/>
    </source>
</evidence>
<dbReference type="Proteomes" id="UP000681340">
    <property type="component" value="Unassembled WGS sequence"/>
</dbReference>
<reference evidence="2" key="1">
    <citation type="submission" date="2021-03" db="EMBL/GenBank/DDBJ databases">
        <title>Whole genome shotgun sequence of Actinoplanes auranticolor NBRC 12245.</title>
        <authorList>
            <person name="Komaki H."/>
            <person name="Tamura T."/>
        </authorList>
    </citation>
    <scope>NUCLEOTIDE SEQUENCE</scope>
    <source>
        <strain evidence="2">NBRC 12245</strain>
    </source>
</reference>
<organism evidence="2 3">
    <name type="scientific">Actinoplanes auranticolor</name>
    <dbReference type="NCBI Taxonomy" id="47988"/>
    <lineage>
        <taxon>Bacteria</taxon>
        <taxon>Bacillati</taxon>
        <taxon>Actinomycetota</taxon>
        <taxon>Actinomycetes</taxon>
        <taxon>Micromonosporales</taxon>
        <taxon>Micromonosporaceae</taxon>
        <taxon>Actinoplanes</taxon>
    </lineage>
</organism>
<keyword evidence="1" id="KW-0472">Membrane</keyword>
<feature type="transmembrane region" description="Helical" evidence="1">
    <location>
        <begin position="36"/>
        <end position="58"/>
    </location>
</feature>
<dbReference type="AlphaFoldDB" id="A0A919S6P4"/>
<feature type="transmembrane region" description="Helical" evidence="1">
    <location>
        <begin position="12"/>
        <end position="30"/>
    </location>
</feature>
<sequence length="244" mass="27331">MNQLRQKWYRRRFLRVLFFLALGAVAGVVVHQSTLLSGRALFAVCGGAVGLAAGLALYGHSRSVRLTEVTMSVPQFSQLRFAVTRESQHVAWKLFVELITRISTQPFSDGGGRLRSALTSLHGLLAFTRTVLKENPPSRQTGSEPTVEQLAITMLNSELRPFLTYWHRALSDWHDLHPGQPETEWPLHEQCRTELGTMQARLREYVLSFGELAGVPNTTDIVSGTLEGPWAIPRRATDLITIDR</sequence>
<protein>
    <submittedName>
        <fullName evidence="2">Uncharacterized protein</fullName>
    </submittedName>
</protein>
<evidence type="ECO:0000256" key="1">
    <source>
        <dbReference type="SAM" id="Phobius"/>
    </source>
</evidence>
<accession>A0A919S6P4</accession>
<dbReference type="EMBL" id="BOQL01000018">
    <property type="protein sequence ID" value="GIM65898.1"/>
    <property type="molecule type" value="Genomic_DNA"/>
</dbReference>
<keyword evidence="3" id="KW-1185">Reference proteome</keyword>
<comment type="caution">
    <text evidence="2">The sequence shown here is derived from an EMBL/GenBank/DDBJ whole genome shotgun (WGS) entry which is preliminary data.</text>
</comment>
<keyword evidence="1" id="KW-0812">Transmembrane</keyword>
<proteinExistence type="predicted"/>
<name>A0A919S6P4_9ACTN</name>
<evidence type="ECO:0000313" key="3">
    <source>
        <dbReference type="Proteomes" id="UP000681340"/>
    </source>
</evidence>
<gene>
    <name evidence="2" type="ORF">Aau02nite_20540</name>
</gene>
<keyword evidence="1" id="KW-1133">Transmembrane helix</keyword>